<dbReference type="GO" id="GO:0032259">
    <property type="term" value="P:methylation"/>
    <property type="evidence" value="ECO:0007669"/>
    <property type="project" value="UniProtKB-KW"/>
</dbReference>
<dbReference type="RefSeq" id="WP_253772668.1">
    <property type="nucleotide sequence ID" value="NZ_JAMTCK010000007.1"/>
</dbReference>
<comment type="caution">
    <text evidence="2">The sequence shown here is derived from an EMBL/GenBank/DDBJ whole genome shotgun (WGS) entry which is preliminary data.</text>
</comment>
<dbReference type="CDD" id="cd02440">
    <property type="entry name" value="AdoMet_MTases"/>
    <property type="match status" value="1"/>
</dbReference>
<dbReference type="GO" id="GO:0008168">
    <property type="term" value="F:methyltransferase activity"/>
    <property type="evidence" value="ECO:0007669"/>
    <property type="project" value="UniProtKB-KW"/>
</dbReference>
<keyword evidence="3" id="KW-1185">Reference proteome</keyword>
<dbReference type="EMBL" id="JAMTCK010000007">
    <property type="protein sequence ID" value="MCP2166623.1"/>
    <property type="molecule type" value="Genomic_DNA"/>
</dbReference>
<keyword evidence="2" id="KW-0808">Transferase</keyword>
<dbReference type="InterPro" id="IPR029063">
    <property type="entry name" value="SAM-dependent_MTases_sf"/>
</dbReference>
<sequence>MGNPDHDEIQRMLRANERNWDARTSVHVDSEFYDLAGVRAGVADLPDFEWAELGDLTGKQAVHLQCHLGTDTLSLARAGAEVLGLDISAESVRAATRLAEQVGVPVRYVHANVYDAVVALDGARFDLVYTGKGALVWLPDLDRWARVVADLLRPGGQLYLVEFHPLVTSAADDSEPGAPRLVYDFFGGRTHRWDQEFSYTDGAALPADARTTFQWEHGIGEVVTALARAGLRVSSVTERTSTPWKRWPWLVESTVPGWWTLPPDAPMLPLTYSLRAVREG</sequence>
<dbReference type="AlphaFoldDB" id="A0AAE3GF84"/>
<organism evidence="2 3">
    <name type="scientific">Goodfellowiella coeruleoviolacea</name>
    <dbReference type="NCBI Taxonomy" id="334858"/>
    <lineage>
        <taxon>Bacteria</taxon>
        <taxon>Bacillati</taxon>
        <taxon>Actinomycetota</taxon>
        <taxon>Actinomycetes</taxon>
        <taxon>Pseudonocardiales</taxon>
        <taxon>Pseudonocardiaceae</taxon>
        <taxon>Goodfellowiella</taxon>
    </lineage>
</organism>
<evidence type="ECO:0000259" key="1">
    <source>
        <dbReference type="Pfam" id="PF08242"/>
    </source>
</evidence>
<dbReference type="Gene3D" id="3.40.50.150">
    <property type="entry name" value="Vaccinia Virus protein VP39"/>
    <property type="match status" value="1"/>
</dbReference>
<proteinExistence type="predicted"/>
<gene>
    <name evidence="2" type="ORF">LX83_003491</name>
</gene>
<feature type="domain" description="Methyltransferase type 12" evidence="1">
    <location>
        <begin position="63"/>
        <end position="158"/>
    </location>
</feature>
<keyword evidence="2" id="KW-0489">Methyltransferase</keyword>
<dbReference type="SUPFAM" id="SSF53335">
    <property type="entry name" value="S-adenosyl-L-methionine-dependent methyltransferases"/>
    <property type="match status" value="1"/>
</dbReference>
<dbReference type="Proteomes" id="UP001206128">
    <property type="component" value="Unassembled WGS sequence"/>
</dbReference>
<accession>A0AAE3GF84</accession>
<protein>
    <submittedName>
        <fullName evidence="2">Methyltransferase domain-containing protein</fullName>
    </submittedName>
</protein>
<dbReference type="InterPro" id="IPR013217">
    <property type="entry name" value="Methyltransf_12"/>
</dbReference>
<reference evidence="2" key="1">
    <citation type="submission" date="2022-06" db="EMBL/GenBank/DDBJ databases">
        <title>Genomic Encyclopedia of Archaeal and Bacterial Type Strains, Phase II (KMG-II): from individual species to whole genera.</title>
        <authorList>
            <person name="Goeker M."/>
        </authorList>
    </citation>
    <scope>NUCLEOTIDE SEQUENCE</scope>
    <source>
        <strain evidence="2">DSM 43935</strain>
    </source>
</reference>
<name>A0AAE3GF84_9PSEU</name>
<evidence type="ECO:0000313" key="3">
    <source>
        <dbReference type="Proteomes" id="UP001206128"/>
    </source>
</evidence>
<evidence type="ECO:0000313" key="2">
    <source>
        <dbReference type="EMBL" id="MCP2166623.1"/>
    </source>
</evidence>
<dbReference type="Pfam" id="PF08242">
    <property type="entry name" value="Methyltransf_12"/>
    <property type="match status" value="1"/>
</dbReference>